<accession>A0A023B8U9</accession>
<dbReference type="GeneID" id="22912096"/>
<dbReference type="AlphaFoldDB" id="A0A023B8U9"/>
<organism evidence="2 3">
    <name type="scientific">Gregarina niphandrodes</name>
    <name type="common">Septate eugregarine</name>
    <dbReference type="NCBI Taxonomy" id="110365"/>
    <lineage>
        <taxon>Eukaryota</taxon>
        <taxon>Sar</taxon>
        <taxon>Alveolata</taxon>
        <taxon>Apicomplexa</taxon>
        <taxon>Conoidasida</taxon>
        <taxon>Gregarinasina</taxon>
        <taxon>Eugregarinorida</taxon>
        <taxon>Gregarinidae</taxon>
        <taxon>Gregarina</taxon>
    </lineage>
</organism>
<comment type="caution">
    <text evidence="2">The sequence shown here is derived from an EMBL/GenBank/DDBJ whole genome shotgun (WGS) entry which is preliminary data.</text>
</comment>
<sequence length="151" mass="15402">MPSGSKAKYSSIQKAQAGAIRDSYINNYGADRDTASGIAWATVNKFSGGGCNGGSGDPSRYHNYVPPSHQAGVRNTGDSTGAKPESYGGGNIKSESYGGGHGYGGGNIKSESYGGGHAYGGGNIKSESYGDGHGYQGGHGYEGGHVKSEYY</sequence>
<name>A0A023B8U9_GRENI</name>
<dbReference type="Proteomes" id="UP000019763">
    <property type="component" value="Unassembled WGS sequence"/>
</dbReference>
<feature type="compositionally biased region" description="Gly residues" evidence="1">
    <location>
        <begin position="131"/>
        <end position="141"/>
    </location>
</feature>
<evidence type="ECO:0000313" key="2">
    <source>
        <dbReference type="EMBL" id="EZG70154.1"/>
    </source>
</evidence>
<dbReference type="VEuPathDB" id="CryptoDB:GNI_056430"/>
<keyword evidence="3" id="KW-1185">Reference proteome</keyword>
<proteinExistence type="predicted"/>
<protein>
    <submittedName>
        <fullName evidence="2">Uncharacterized protein</fullName>
    </submittedName>
</protein>
<evidence type="ECO:0000256" key="1">
    <source>
        <dbReference type="SAM" id="MobiDB-lite"/>
    </source>
</evidence>
<feature type="compositionally biased region" description="Basic and acidic residues" evidence="1">
    <location>
        <begin position="142"/>
        <end position="151"/>
    </location>
</feature>
<reference evidence="2" key="1">
    <citation type="submission" date="2013-12" db="EMBL/GenBank/DDBJ databases">
        <authorList>
            <person name="Omoto C.K."/>
            <person name="Sibley D."/>
            <person name="Venepally P."/>
            <person name="Hadjithomas M."/>
            <person name="Karamycheva S."/>
            <person name="Brunk B."/>
            <person name="Roos D."/>
            <person name="Caler E."/>
            <person name="Lorenzi H."/>
        </authorList>
    </citation>
    <scope>NUCLEOTIDE SEQUENCE</scope>
</reference>
<evidence type="ECO:0000313" key="3">
    <source>
        <dbReference type="Proteomes" id="UP000019763"/>
    </source>
</evidence>
<dbReference type="RefSeq" id="XP_011129973.1">
    <property type="nucleotide sequence ID" value="XM_011131671.1"/>
</dbReference>
<gene>
    <name evidence="2" type="ORF">GNI_056430</name>
</gene>
<feature type="compositionally biased region" description="Gly residues" evidence="1">
    <location>
        <begin position="87"/>
        <end position="123"/>
    </location>
</feature>
<dbReference type="EMBL" id="AFNH02000427">
    <property type="protein sequence ID" value="EZG70154.1"/>
    <property type="molecule type" value="Genomic_DNA"/>
</dbReference>
<feature type="region of interest" description="Disordered" evidence="1">
    <location>
        <begin position="52"/>
        <end position="151"/>
    </location>
</feature>